<evidence type="ECO:0000259" key="9">
    <source>
        <dbReference type="Pfam" id="PF10513"/>
    </source>
</evidence>
<protein>
    <recommendedName>
        <fullName evidence="7">Enhancer of polycomb-like protein</fullName>
    </recommendedName>
</protein>
<reference evidence="10" key="1">
    <citation type="submission" date="2023-08" db="EMBL/GenBank/DDBJ databases">
        <title>Black Yeasts Isolated from many extreme environments.</title>
        <authorList>
            <person name="Coleine C."/>
            <person name="Stajich J.E."/>
            <person name="Selbmann L."/>
        </authorList>
    </citation>
    <scope>NUCLEOTIDE SEQUENCE</scope>
    <source>
        <strain evidence="10">CCFEE 5401</strain>
    </source>
</reference>
<evidence type="ECO:0000313" key="11">
    <source>
        <dbReference type="Proteomes" id="UP001310890"/>
    </source>
</evidence>
<dbReference type="EMBL" id="JAVRRL010000130">
    <property type="protein sequence ID" value="KAK5107268.1"/>
    <property type="molecule type" value="Genomic_DNA"/>
</dbReference>
<comment type="subcellular location">
    <subcellularLocation>
        <location evidence="1 7">Nucleus</location>
    </subcellularLocation>
</comment>
<keyword evidence="4 7" id="KW-0804">Transcription</keyword>
<evidence type="ECO:0000256" key="2">
    <source>
        <dbReference type="ARBA" id="ARBA00008035"/>
    </source>
</evidence>
<dbReference type="Proteomes" id="UP001310890">
    <property type="component" value="Unassembled WGS sequence"/>
</dbReference>
<feature type="region of interest" description="Disordered" evidence="8">
    <location>
        <begin position="484"/>
        <end position="505"/>
    </location>
</feature>
<gene>
    <name evidence="10" type="ORF">LTR62_001584</name>
</gene>
<dbReference type="InterPro" id="IPR019542">
    <property type="entry name" value="Enhancer_polycomb-like_N"/>
</dbReference>
<feature type="region of interest" description="Disordered" evidence="8">
    <location>
        <begin position="519"/>
        <end position="601"/>
    </location>
</feature>
<evidence type="ECO:0000256" key="4">
    <source>
        <dbReference type="ARBA" id="ARBA00023163"/>
    </source>
</evidence>
<dbReference type="GO" id="GO:0005634">
    <property type="term" value="C:nucleus"/>
    <property type="evidence" value="ECO:0007669"/>
    <property type="project" value="UniProtKB-SubCell"/>
</dbReference>
<feature type="compositionally biased region" description="Basic and acidic residues" evidence="8">
    <location>
        <begin position="449"/>
        <end position="460"/>
    </location>
</feature>
<dbReference type="GO" id="GO:0035267">
    <property type="term" value="C:NuA4 histone acetyltransferase complex"/>
    <property type="evidence" value="ECO:0007669"/>
    <property type="project" value="InterPro"/>
</dbReference>
<dbReference type="GO" id="GO:0006357">
    <property type="term" value="P:regulation of transcription by RNA polymerase II"/>
    <property type="evidence" value="ECO:0007669"/>
    <property type="project" value="InterPro"/>
</dbReference>
<evidence type="ECO:0000256" key="5">
    <source>
        <dbReference type="ARBA" id="ARBA00023242"/>
    </source>
</evidence>
<accession>A0AAN7TJQ1</accession>
<sequence length="601" mass="68002">MSARNVARTVRQRKLNPKQGLRIIRESEIEEQQDEESQRQVHQVETGVEKAEEVEFHLQAVINAANAAALGVKSQQSFIPTPDAVRAKGVNYDELYPPVFKEPSTYIRFSSTVEDCIGIPYCMNDDDVGFLSKLNDGKDVDGRERKDKLGQCSEDLFEEVMSVFEETTARLQPYANVDTAPILTLDEIEGSQEEEISSDASKWLKVIYQYWVLKKGNRPLMPTIKVRVLDTTSEADDADPYVCFRRREVRQTRKTRGRDAQVVDKLKKLRLEVEQGRQILQSVVQREHLKAESLTMDRRIFNERKELKRVKVEMQIIGDKGDDEDLLVTQKPVKQPSKARTEGSQRPATIRIRSSGDPRSAAPDVDLPLLEDWQTESAEFVANTINARKEQHKKWNQHWVDETKCPLTPPSEESDPMLRWAQFPPETMHGYPSPPPSLPSHGSQEQGDVDMKDAPVKVEDSEQTSAGAEPESLPFVFHIPGAFPLSDVESEDDDAPPQRSAYPACRLRMGRGGRCFLESRKRRPYGQLSRGVESDWDSDEEDGPDYFPLSERITFDYRSALNNRPTRPDLPHQQSSGSHQRFASGDHSALVGAGSHGHPAS</sequence>
<keyword evidence="3 7" id="KW-0805">Transcription regulation</keyword>
<proteinExistence type="inferred from homology"/>
<feature type="compositionally biased region" description="Polar residues" evidence="8">
    <location>
        <begin position="572"/>
        <end position="581"/>
    </location>
</feature>
<evidence type="ECO:0000256" key="3">
    <source>
        <dbReference type="ARBA" id="ARBA00023015"/>
    </source>
</evidence>
<evidence type="ECO:0000256" key="8">
    <source>
        <dbReference type="SAM" id="MobiDB-lite"/>
    </source>
</evidence>
<feature type="compositionally biased region" description="Acidic residues" evidence="8">
    <location>
        <begin position="534"/>
        <end position="544"/>
    </location>
</feature>
<evidence type="ECO:0000256" key="6">
    <source>
        <dbReference type="ARBA" id="ARBA00025513"/>
    </source>
</evidence>
<comment type="function">
    <text evidence="6">Component of the NuA4 histone acetyltransferase complex which is involved in transcriptional activation of selected genes principally by acetylation of nucleosomal histone H4 and H2A. The NuA4 complex is also involved in DNA repair. Involved in gene silencing by neighboring heterochromatin, blockage of the silencing spreading along the chromosome, and required for cell cycle progression through G2/M.</text>
</comment>
<dbReference type="InterPro" id="IPR024943">
    <property type="entry name" value="Enhancer_polycomb"/>
</dbReference>
<dbReference type="AlphaFoldDB" id="A0AAN7TJQ1"/>
<feature type="region of interest" description="Disordered" evidence="8">
    <location>
        <begin position="423"/>
        <end position="472"/>
    </location>
</feature>
<evidence type="ECO:0000256" key="7">
    <source>
        <dbReference type="RuleBase" id="RU361124"/>
    </source>
</evidence>
<feature type="domain" description="Enhancer of polycomb-like N-terminal" evidence="9">
    <location>
        <begin position="11"/>
        <end position="166"/>
    </location>
</feature>
<organism evidence="10 11">
    <name type="scientific">Meristemomyces frigidus</name>
    <dbReference type="NCBI Taxonomy" id="1508187"/>
    <lineage>
        <taxon>Eukaryota</taxon>
        <taxon>Fungi</taxon>
        <taxon>Dikarya</taxon>
        <taxon>Ascomycota</taxon>
        <taxon>Pezizomycotina</taxon>
        <taxon>Dothideomycetes</taxon>
        <taxon>Dothideomycetidae</taxon>
        <taxon>Mycosphaerellales</taxon>
        <taxon>Teratosphaeriaceae</taxon>
        <taxon>Meristemomyces</taxon>
    </lineage>
</organism>
<keyword evidence="5 7" id="KW-0539">Nucleus</keyword>
<dbReference type="Pfam" id="PF10513">
    <property type="entry name" value="EPL1"/>
    <property type="match status" value="1"/>
</dbReference>
<comment type="similarity">
    <text evidence="2 7">Belongs to the enhancer of polycomb family.</text>
</comment>
<evidence type="ECO:0000313" key="10">
    <source>
        <dbReference type="EMBL" id="KAK5107268.1"/>
    </source>
</evidence>
<feature type="region of interest" description="Disordered" evidence="8">
    <location>
        <begin position="333"/>
        <end position="364"/>
    </location>
</feature>
<evidence type="ECO:0000256" key="1">
    <source>
        <dbReference type="ARBA" id="ARBA00004123"/>
    </source>
</evidence>
<comment type="caution">
    <text evidence="10">The sequence shown here is derived from an EMBL/GenBank/DDBJ whole genome shotgun (WGS) entry which is preliminary data.</text>
</comment>
<name>A0AAN7TJQ1_9PEZI</name>
<dbReference type="PANTHER" id="PTHR14898">
    <property type="entry name" value="ENHANCER OF POLYCOMB"/>
    <property type="match status" value="1"/>
</dbReference>